<keyword evidence="2 4" id="KW-0472">Membrane</keyword>
<dbReference type="NCBIfam" id="TIGR01782">
    <property type="entry name" value="TonB-Xanth-Caul"/>
    <property type="match status" value="1"/>
</dbReference>
<keyword evidence="3" id="KW-0998">Cell outer membrane</keyword>
<comment type="subcellular location">
    <subcellularLocation>
        <location evidence="1 4">Cell outer membrane</location>
    </subcellularLocation>
</comment>
<evidence type="ECO:0000259" key="7">
    <source>
        <dbReference type="Pfam" id="PF07715"/>
    </source>
</evidence>
<sequence>MYGSMTRSSTPESIRSRPPRPRWSNSRTTTTENLQNILIITRGGGNPMKMRKTKLSVCVALASGLGSGLALAQQDPTSGDKEGMVLEEIVVTGFRQSLEAARDIKRDSANMTDNIVAEDIGKMPDLNLAESLQRVPGVSITREGGEGRNITVRGLGPDFTRVTLNGMEVPSGTGGLDSSGGINRGRSFDFNVFGSELFNKITINKSGVAHIEEGGLASTVELYSHKPLDNPGQKILLSGQGSYNLDTEELDPRLVALYSNTFMDDTIGVLVSYTQSDRTVHQDGFGTVRYTSPFSNGRSWAGTDADTIINGTPNPQANYPGEAIDPTQQLDYLWHPRLPRMDSFNREQERSGYVASFQYRPVDTMTFSLDVVGSELDADVESYNYFAQFRNLQDSITPREVTLDNAGRVITAGTFDNVQPRSESRGQFSETSFLQTVVSGQFLLRDNMTLDVMYGNATSDHDEDQYRFNITAKEGHPFSYSFEDDSDVAEMSYGFDILDPANYDWSGPTLRRDRVERDNDTFKMDLEITSDTSLVRTGLIWNNRQVQSKRFNPININPDLAPVSADNTRRASQVLDDFGAALDSPSGFPKDWLVSDFGASIREYNAGQFEFVPDDSNTFDVEEETLGGYVEAEFDTELLGRPFTANVGLRVVKTELTSRGVSSDGLGGFIPTTFEQDYTEYLPSTNLVWEFYDNVLLRLAMGRNLSRPGLGSLAGSVDVTPINQNVSIGNPDLEPLRADSVDLGVEWYFNDTGLLSLTFFRKEIDSFITGETLESQSLPSDVRNVVAALPQYNPDSPLFDPSLISPDSDDWNISTSVNGEGADLDGYEIGYQQNFDFLPIQGFGAFANYTHVESEAEFGNGIVGSLEGLSEDSYNVGVYYENDLFGLRFVVNDRDDYITDQTGSNGNAQHGTTGPTRLDMSAYWNITDYLQLTLEGYNLTNEEERLYTTGPTGDMDLIREFNSTGTEILLGLRATF</sequence>
<evidence type="ECO:0000313" key="8">
    <source>
        <dbReference type="EMBL" id="TXS95942.1"/>
    </source>
</evidence>
<dbReference type="AlphaFoldDB" id="A0A5C9A7E3"/>
<gene>
    <name evidence="8" type="ORF">FV139_00050</name>
</gene>
<keyword evidence="4" id="KW-0798">TonB box</keyword>
<name>A0A5C9A7E3_9GAMM</name>
<dbReference type="Pfam" id="PF00593">
    <property type="entry name" value="TonB_dep_Rec_b-barrel"/>
    <property type="match status" value="1"/>
</dbReference>
<evidence type="ECO:0000259" key="6">
    <source>
        <dbReference type="Pfam" id="PF00593"/>
    </source>
</evidence>
<dbReference type="PANTHER" id="PTHR40980:SF3">
    <property type="entry name" value="TONB-DEPENDENT RECEPTOR-LIKE BETA-BARREL DOMAIN-CONTAINING PROTEIN"/>
    <property type="match status" value="1"/>
</dbReference>
<dbReference type="SUPFAM" id="SSF56935">
    <property type="entry name" value="Porins"/>
    <property type="match status" value="1"/>
</dbReference>
<evidence type="ECO:0000256" key="1">
    <source>
        <dbReference type="ARBA" id="ARBA00004442"/>
    </source>
</evidence>
<comment type="similarity">
    <text evidence="4">Belongs to the TonB-dependent receptor family.</text>
</comment>
<comment type="caution">
    <text evidence="8">The sequence shown here is derived from an EMBL/GenBank/DDBJ whole genome shotgun (WGS) entry which is preliminary data.</text>
</comment>
<evidence type="ECO:0000256" key="5">
    <source>
        <dbReference type="SAM" id="MobiDB-lite"/>
    </source>
</evidence>
<dbReference type="InterPro" id="IPR037066">
    <property type="entry name" value="Plug_dom_sf"/>
</dbReference>
<protein>
    <submittedName>
        <fullName evidence="8">TonB-dependent receptor</fullName>
    </submittedName>
</protein>
<feature type="region of interest" description="Disordered" evidence="5">
    <location>
        <begin position="1"/>
        <end position="30"/>
    </location>
</feature>
<dbReference type="Gene3D" id="2.170.130.10">
    <property type="entry name" value="TonB-dependent receptor, plug domain"/>
    <property type="match status" value="1"/>
</dbReference>
<dbReference type="InterPro" id="IPR012910">
    <property type="entry name" value="Plug_dom"/>
</dbReference>
<dbReference type="Proteomes" id="UP000321039">
    <property type="component" value="Unassembled WGS sequence"/>
</dbReference>
<dbReference type="Pfam" id="PF07715">
    <property type="entry name" value="Plug"/>
    <property type="match status" value="1"/>
</dbReference>
<accession>A0A5C9A7E3</accession>
<evidence type="ECO:0000256" key="3">
    <source>
        <dbReference type="ARBA" id="ARBA00023237"/>
    </source>
</evidence>
<dbReference type="PANTHER" id="PTHR40980">
    <property type="entry name" value="PLUG DOMAIN-CONTAINING PROTEIN"/>
    <property type="match status" value="1"/>
</dbReference>
<keyword evidence="9" id="KW-1185">Reference proteome</keyword>
<feature type="domain" description="TonB-dependent receptor-like beta-barrel" evidence="6">
    <location>
        <begin position="480"/>
        <end position="939"/>
    </location>
</feature>
<dbReference type="InterPro" id="IPR000531">
    <property type="entry name" value="Beta-barrel_TonB"/>
</dbReference>
<dbReference type="Gene3D" id="2.40.170.20">
    <property type="entry name" value="TonB-dependent receptor, beta-barrel domain"/>
    <property type="match status" value="1"/>
</dbReference>
<feature type="compositionally biased region" description="Low complexity" evidence="5">
    <location>
        <begin position="1"/>
        <end position="13"/>
    </location>
</feature>
<evidence type="ECO:0000256" key="4">
    <source>
        <dbReference type="RuleBase" id="RU003357"/>
    </source>
</evidence>
<keyword evidence="8" id="KW-0675">Receptor</keyword>
<dbReference type="InterPro" id="IPR010104">
    <property type="entry name" value="TonB_rcpt_bac"/>
</dbReference>
<evidence type="ECO:0000256" key="2">
    <source>
        <dbReference type="ARBA" id="ARBA00023136"/>
    </source>
</evidence>
<evidence type="ECO:0000313" key="9">
    <source>
        <dbReference type="Proteomes" id="UP000321039"/>
    </source>
</evidence>
<dbReference type="InterPro" id="IPR036942">
    <property type="entry name" value="Beta-barrel_TonB_sf"/>
</dbReference>
<reference evidence="8 9" key="1">
    <citation type="submission" date="2019-08" db="EMBL/GenBank/DDBJ databases">
        <title>Parahaliea maris sp. nov., isolated from the surface seawater.</title>
        <authorList>
            <person name="Liu Y."/>
        </authorList>
    </citation>
    <scope>NUCLEOTIDE SEQUENCE [LARGE SCALE GENOMIC DNA]</scope>
    <source>
        <strain evidence="8 9">HSLHS9</strain>
    </source>
</reference>
<proteinExistence type="inferred from homology"/>
<feature type="domain" description="TonB-dependent receptor plug" evidence="7">
    <location>
        <begin position="105"/>
        <end position="213"/>
    </location>
</feature>
<organism evidence="8 9">
    <name type="scientific">Parahaliea maris</name>
    <dbReference type="NCBI Taxonomy" id="2716870"/>
    <lineage>
        <taxon>Bacteria</taxon>
        <taxon>Pseudomonadati</taxon>
        <taxon>Pseudomonadota</taxon>
        <taxon>Gammaproteobacteria</taxon>
        <taxon>Cellvibrionales</taxon>
        <taxon>Halieaceae</taxon>
        <taxon>Parahaliea</taxon>
    </lineage>
</organism>
<dbReference type="GO" id="GO:0009279">
    <property type="term" value="C:cell outer membrane"/>
    <property type="evidence" value="ECO:0007669"/>
    <property type="project" value="UniProtKB-SubCell"/>
</dbReference>
<dbReference type="EMBL" id="VRZA01000001">
    <property type="protein sequence ID" value="TXS95942.1"/>
    <property type="molecule type" value="Genomic_DNA"/>
</dbReference>